<proteinExistence type="predicted"/>
<protein>
    <submittedName>
        <fullName evidence="2 3">DUF218 family (ElyC)</fullName>
    </submittedName>
</protein>
<organism evidence="3 4">
    <name type="scientific">Commensalibacter communis</name>
    <dbReference type="NCBI Taxonomy" id="2972786"/>
    <lineage>
        <taxon>Bacteria</taxon>
        <taxon>Pseudomonadati</taxon>
        <taxon>Pseudomonadota</taxon>
        <taxon>Alphaproteobacteria</taxon>
        <taxon>Acetobacterales</taxon>
        <taxon>Acetobacteraceae</taxon>
    </lineage>
</organism>
<dbReference type="EMBL" id="CAMXCS010000002">
    <property type="protein sequence ID" value="CAI3941161.1"/>
    <property type="molecule type" value="Genomic_DNA"/>
</dbReference>
<dbReference type="AlphaFoldDB" id="A0A9W4TNW1"/>
<dbReference type="Proteomes" id="UP001154259">
    <property type="component" value="Unassembled WGS sequence"/>
</dbReference>
<dbReference type="InterPro" id="IPR003848">
    <property type="entry name" value="DUF218"/>
</dbReference>
<dbReference type="InterPro" id="IPR051599">
    <property type="entry name" value="Cell_Envelope_Assoc"/>
</dbReference>
<dbReference type="Pfam" id="PF02698">
    <property type="entry name" value="DUF218"/>
    <property type="match status" value="1"/>
</dbReference>
<evidence type="ECO:0000313" key="2">
    <source>
        <dbReference type="EMBL" id="CAI3941161.1"/>
    </source>
</evidence>
<accession>A0A9W4TNW1</accession>
<dbReference type="PANTHER" id="PTHR30336:SF20">
    <property type="entry name" value="DUF218 DOMAIN-CONTAINING PROTEIN"/>
    <property type="match status" value="1"/>
</dbReference>
<gene>
    <name evidence="2" type="ORF">R53529_LOCUS1121</name>
    <name evidence="3" type="ORF">R53530_LOCUS1313</name>
</gene>
<evidence type="ECO:0000313" key="3">
    <source>
        <dbReference type="EMBL" id="CAI3942368.1"/>
    </source>
</evidence>
<dbReference type="CDD" id="cd06259">
    <property type="entry name" value="YdcF-like"/>
    <property type="match status" value="1"/>
</dbReference>
<dbReference type="GO" id="GO:0005886">
    <property type="term" value="C:plasma membrane"/>
    <property type="evidence" value="ECO:0007669"/>
    <property type="project" value="TreeGrafter"/>
</dbReference>
<dbReference type="PANTHER" id="PTHR30336">
    <property type="entry name" value="INNER MEMBRANE PROTEIN, PROBABLE PERMEASE"/>
    <property type="match status" value="1"/>
</dbReference>
<evidence type="ECO:0000313" key="5">
    <source>
        <dbReference type="Proteomes" id="UP001154259"/>
    </source>
</evidence>
<keyword evidence="5" id="KW-1185">Reference proteome</keyword>
<dbReference type="Gene3D" id="3.40.50.620">
    <property type="entry name" value="HUPs"/>
    <property type="match status" value="1"/>
</dbReference>
<comment type="caution">
    <text evidence="3">The sequence shown here is derived from an EMBL/GenBank/DDBJ whole genome shotgun (WGS) entry which is preliminary data.</text>
</comment>
<name>A0A9W4TNW1_9PROT</name>
<sequence length="165" mass="18524">MNAQPILVFGAALNADGTPKRALMMRIYAAIAYGKLCVSPLYIVTGGNPQKEITEAEVMKQLLIENGVLEEQIICETQATKTIQSVVLCSALLKKLGFIPKQTRLVVVSNAYHLPRCCWLLFLLGWRTRAVAALGNASRHFYKCWNWRLREIPAIVWNSFGILFN</sequence>
<dbReference type="InterPro" id="IPR014729">
    <property type="entry name" value="Rossmann-like_a/b/a_fold"/>
</dbReference>
<dbReference type="Proteomes" id="UP001154255">
    <property type="component" value="Unassembled WGS sequence"/>
</dbReference>
<feature type="domain" description="DUF218" evidence="1">
    <location>
        <begin position="6"/>
        <end position="133"/>
    </location>
</feature>
<evidence type="ECO:0000259" key="1">
    <source>
        <dbReference type="Pfam" id="PF02698"/>
    </source>
</evidence>
<dbReference type="RefSeq" id="WP_271789560.1">
    <property type="nucleotide sequence ID" value="NZ_CAMXCJ010000003.1"/>
</dbReference>
<evidence type="ECO:0000313" key="4">
    <source>
        <dbReference type="Proteomes" id="UP001154255"/>
    </source>
</evidence>
<reference evidence="3" key="1">
    <citation type="submission" date="2022-10" db="EMBL/GenBank/DDBJ databases">
        <authorList>
            <person name="Botero Cardona J."/>
        </authorList>
    </citation>
    <scope>NUCLEOTIDE SEQUENCE</scope>
    <source>
        <strain evidence="3">LMG 31819</strain>
        <strain evidence="2">R-53529</strain>
    </source>
</reference>
<dbReference type="EMBL" id="CAMXCM010000002">
    <property type="protein sequence ID" value="CAI3942368.1"/>
    <property type="molecule type" value="Genomic_DNA"/>
</dbReference>